<evidence type="ECO:0000256" key="4">
    <source>
        <dbReference type="ARBA" id="ARBA00023163"/>
    </source>
</evidence>
<keyword evidence="3" id="KW-0805">Transcription regulation</keyword>
<keyword evidence="4" id="KW-0804">Transcription</keyword>
<comment type="subunit">
    <text evidence="1">Self-associates forming complexes of several hundred monomers.</text>
</comment>
<proteinExistence type="predicted"/>
<dbReference type="AlphaFoldDB" id="A0A8D8Z2U8"/>
<keyword evidence="7" id="KW-0238">DNA-binding</keyword>
<organism evidence="7">
    <name type="scientific">Cacopsylla melanoneura</name>
    <dbReference type="NCBI Taxonomy" id="428564"/>
    <lineage>
        <taxon>Eukaryota</taxon>
        <taxon>Metazoa</taxon>
        <taxon>Ecdysozoa</taxon>
        <taxon>Arthropoda</taxon>
        <taxon>Hexapoda</taxon>
        <taxon>Insecta</taxon>
        <taxon>Pterygota</taxon>
        <taxon>Neoptera</taxon>
        <taxon>Paraneoptera</taxon>
        <taxon>Hemiptera</taxon>
        <taxon>Sternorrhyncha</taxon>
        <taxon>Psylloidea</taxon>
        <taxon>Psyllidae</taxon>
        <taxon>Psyllinae</taxon>
        <taxon>Cacopsylla</taxon>
    </lineage>
</organism>
<accession>A0A8D8Z2U8</accession>
<evidence type="ECO:0000259" key="6">
    <source>
        <dbReference type="Pfam" id="PF13873"/>
    </source>
</evidence>
<protein>
    <recommendedName>
        <fullName evidence="2">Regulatory protein zeste</fullName>
    </recommendedName>
</protein>
<dbReference type="PANTHER" id="PTHR21411">
    <property type="entry name" value="APONTIC"/>
    <property type="match status" value="1"/>
</dbReference>
<dbReference type="GO" id="GO:0003677">
    <property type="term" value="F:DNA binding"/>
    <property type="evidence" value="ECO:0007669"/>
    <property type="project" value="UniProtKB-KW"/>
</dbReference>
<reference evidence="7" key="1">
    <citation type="submission" date="2021-05" db="EMBL/GenBank/DDBJ databases">
        <authorList>
            <person name="Alioto T."/>
            <person name="Alioto T."/>
            <person name="Gomez Garrido J."/>
        </authorList>
    </citation>
    <scope>NUCLEOTIDE SEQUENCE</scope>
</reference>
<sequence length="350" mass="39646">MAKRVHSKPFTDEECKVFVDIVKKYKHIVENKETDGATTATKNKAWEDLGKEFNAQGISHFRSTPTLRTKWKALKKDARKENAEYRRYANGTGGGPPAKPVSTLYDKVLDVVDRKSIEGCKGSPDMEYEFLHPNAPATPTIGHSLALYNGNEPSTSTSVPQHQYMMDDSIDNHILEEEMEDDPIPTMLDGVIQPSSDALDKTTSTIWNRSGYTSGMFSKPRSKLLRTSRSSVGKPASRNYDVQSKNLSKKKDVLELQEQHFLKLSSNQEIEKAYLLAKIKREEDLHEMDVASRKAKDKRDADIHLAEVTERLIRKQREKELFDLAKQKLMLEVSILKNDLGHLGIGNNNE</sequence>
<dbReference type="PANTHER" id="PTHR21411:SF0">
    <property type="entry name" value="REGULATORY PROTEIN ZESTE"/>
    <property type="match status" value="1"/>
</dbReference>
<evidence type="ECO:0000256" key="5">
    <source>
        <dbReference type="ARBA" id="ARBA00025466"/>
    </source>
</evidence>
<dbReference type="InterPro" id="IPR028002">
    <property type="entry name" value="Myb_DNA-bind_5"/>
</dbReference>
<evidence type="ECO:0000256" key="2">
    <source>
        <dbReference type="ARBA" id="ARBA00016807"/>
    </source>
</evidence>
<evidence type="ECO:0000256" key="3">
    <source>
        <dbReference type="ARBA" id="ARBA00023015"/>
    </source>
</evidence>
<dbReference type="Pfam" id="PF13873">
    <property type="entry name" value="Myb_DNA-bind_5"/>
    <property type="match status" value="1"/>
</dbReference>
<evidence type="ECO:0000313" key="7">
    <source>
        <dbReference type="EMBL" id="CAG6739823.1"/>
    </source>
</evidence>
<name>A0A8D8Z2U8_9HEMI</name>
<dbReference type="EMBL" id="HBUF01415637">
    <property type="protein sequence ID" value="CAG6739823.1"/>
    <property type="molecule type" value="Transcribed_RNA"/>
</dbReference>
<feature type="domain" description="Myb/SANT-like DNA-binding" evidence="6">
    <location>
        <begin position="8"/>
        <end position="83"/>
    </location>
</feature>
<comment type="function">
    <text evidence="5">Involved in transvection phenomena (= synapsis-dependent gene expression), where the synaptic pairing of chromosomes carrying genes with which zeste interacts influences the expression of these genes. Zeste binds to DNA and stimulates transcription from a nearby promoter.</text>
</comment>
<evidence type="ECO:0000256" key="1">
    <source>
        <dbReference type="ARBA" id="ARBA00011764"/>
    </source>
</evidence>